<dbReference type="Gene3D" id="1.10.10.10">
    <property type="entry name" value="Winged helix-like DNA-binding domain superfamily/Winged helix DNA-binding domain"/>
    <property type="match status" value="1"/>
</dbReference>
<reference evidence="10 11" key="1">
    <citation type="submission" date="2015-03" db="EMBL/GenBank/DDBJ databases">
        <title>Genome assembly of Sandaracinus amylolyticus DSM 53668.</title>
        <authorList>
            <person name="Sharma G."/>
            <person name="Subramanian S."/>
        </authorList>
    </citation>
    <scope>NUCLEOTIDE SEQUENCE [LARGE SCALE GENOMIC DNA]</scope>
    <source>
        <strain evidence="10 11">DSM 53668</strain>
    </source>
</reference>
<dbReference type="InterPro" id="IPR013325">
    <property type="entry name" value="RNA_pol_sigma_r2"/>
</dbReference>
<evidence type="ECO:0000259" key="9">
    <source>
        <dbReference type="Pfam" id="PF08281"/>
    </source>
</evidence>
<evidence type="ECO:0000256" key="5">
    <source>
        <dbReference type="ARBA" id="ARBA00023163"/>
    </source>
</evidence>
<sequence length="213" mass="23595">MPALPIRRRRSSTGARPERASGTVARVEGSQPVSDAELVVRALGGDRWAQEAIFRRYVADVTSLAERLLRRRHEADDVVQDTFADALLALGELRDPSALRAWLLGIAVRRVRRRVRKLALLRTLGLDRGIDDATLELLASPGLSPDTRAELARVDRALARLHPDDRIAWMLRHVEGEKLEDVAAIVGCSLATAKRRIAAAETLVRARLREGEP</sequence>
<dbReference type="PANTHER" id="PTHR43133">
    <property type="entry name" value="RNA POLYMERASE ECF-TYPE SIGMA FACTO"/>
    <property type="match status" value="1"/>
</dbReference>
<dbReference type="Pfam" id="PF04542">
    <property type="entry name" value="Sigma70_r2"/>
    <property type="match status" value="1"/>
</dbReference>
<keyword evidence="2 6" id="KW-0805">Transcription regulation</keyword>
<organism evidence="10 11">
    <name type="scientific">Sandaracinus amylolyticus</name>
    <dbReference type="NCBI Taxonomy" id="927083"/>
    <lineage>
        <taxon>Bacteria</taxon>
        <taxon>Pseudomonadati</taxon>
        <taxon>Myxococcota</taxon>
        <taxon>Polyangia</taxon>
        <taxon>Polyangiales</taxon>
        <taxon>Sandaracinaceae</taxon>
        <taxon>Sandaracinus</taxon>
    </lineage>
</organism>
<keyword evidence="5 6" id="KW-0804">Transcription</keyword>
<evidence type="ECO:0000313" key="11">
    <source>
        <dbReference type="Proteomes" id="UP000034883"/>
    </source>
</evidence>
<feature type="domain" description="RNA polymerase sigma-70 region 2" evidence="8">
    <location>
        <begin position="53"/>
        <end position="118"/>
    </location>
</feature>
<dbReference type="InterPro" id="IPR007627">
    <property type="entry name" value="RNA_pol_sigma70_r2"/>
</dbReference>
<dbReference type="Pfam" id="PF08281">
    <property type="entry name" value="Sigma70_r4_2"/>
    <property type="match status" value="1"/>
</dbReference>
<keyword evidence="3 6" id="KW-0731">Sigma factor</keyword>
<evidence type="ECO:0000256" key="6">
    <source>
        <dbReference type="RuleBase" id="RU000716"/>
    </source>
</evidence>
<evidence type="ECO:0000259" key="8">
    <source>
        <dbReference type="Pfam" id="PF04542"/>
    </source>
</evidence>
<evidence type="ECO:0000256" key="1">
    <source>
        <dbReference type="ARBA" id="ARBA00010641"/>
    </source>
</evidence>
<dbReference type="InterPro" id="IPR013324">
    <property type="entry name" value="RNA_pol_sigma_r3/r4-like"/>
</dbReference>
<dbReference type="STRING" id="927083.DB32_006548"/>
<dbReference type="InterPro" id="IPR039425">
    <property type="entry name" value="RNA_pol_sigma-70-like"/>
</dbReference>
<evidence type="ECO:0000256" key="7">
    <source>
        <dbReference type="SAM" id="MobiDB-lite"/>
    </source>
</evidence>
<dbReference type="InterPro" id="IPR013249">
    <property type="entry name" value="RNA_pol_sigma70_r4_t2"/>
</dbReference>
<dbReference type="AlphaFoldDB" id="A0A0F6SGW4"/>
<dbReference type="SUPFAM" id="SSF88659">
    <property type="entry name" value="Sigma3 and sigma4 domains of RNA polymerase sigma factors"/>
    <property type="match status" value="1"/>
</dbReference>
<proteinExistence type="inferred from homology"/>
<comment type="similarity">
    <text evidence="1 6">Belongs to the sigma-70 factor family. ECF subfamily.</text>
</comment>
<dbReference type="InterPro" id="IPR000838">
    <property type="entry name" value="RNA_pol_sigma70_ECF_CS"/>
</dbReference>
<accession>A0A0F6SGW4</accession>
<dbReference type="NCBIfam" id="TIGR02937">
    <property type="entry name" value="sigma70-ECF"/>
    <property type="match status" value="1"/>
</dbReference>
<protein>
    <recommendedName>
        <fullName evidence="6">RNA polymerase sigma factor</fullName>
    </recommendedName>
</protein>
<feature type="domain" description="RNA polymerase sigma factor 70 region 4 type 2" evidence="9">
    <location>
        <begin position="152"/>
        <end position="200"/>
    </location>
</feature>
<feature type="region of interest" description="Disordered" evidence="7">
    <location>
        <begin position="1"/>
        <end position="24"/>
    </location>
</feature>
<evidence type="ECO:0000313" key="10">
    <source>
        <dbReference type="EMBL" id="AKF09399.1"/>
    </source>
</evidence>
<evidence type="ECO:0000256" key="2">
    <source>
        <dbReference type="ARBA" id="ARBA00023015"/>
    </source>
</evidence>
<dbReference type="EMBL" id="CP011125">
    <property type="protein sequence ID" value="AKF09399.1"/>
    <property type="molecule type" value="Genomic_DNA"/>
</dbReference>
<dbReference type="InterPro" id="IPR036388">
    <property type="entry name" value="WH-like_DNA-bd_sf"/>
</dbReference>
<dbReference type="OrthoDB" id="7376212at2"/>
<dbReference type="Gene3D" id="1.10.1740.10">
    <property type="match status" value="1"/>
</dbReference>
<dbReference type="InterPro" id="IPR014284">
    <property type="entry name" value="RNA_pol_sigma-70_dom"/>
</dbReference>
<keyword evidence="4 6" id="KW-0238">DNA-binding</keyword>
<dbReference type="PANTHER" id="PTHR43133:SF8">
    <property type="entry name" value="RNA POLYMERASE SIGMA FACTOR HI_1459-RELATED"/>
    <property type="match status" value="1"/>
</dbReference>
<dbReference type="GO" id="GO:0016987">
    <property type="term" value="F:sigma factor activity"/>
    <property type="evidence" value="ECO:0007669"/>
    <property type="project" value="UniProtKB-KW"/>
</dbReference>
<feature type="compositionally biased region" description="Basic residues" evidence="7">
    <location>
        <begin position="1"/>
        <end position="11"/>
    </location>
</feature>
<name>A0A0F6SGW4_9BACT</name>
<evidence type="ECO:0000256" key="3">
    <source>
        <dbReference type="ARBA" id="ARBA00023082"/>
    </source>
</evidence>
<dbReference type="SUPFAM" id="SSF88946">
    <property type="entry name" value="Sigma2 domain of RNA polymerase sigma factors"/>
    <property type="match status" value="1"/>
</dbReference>
<dbReference type="GO" id="GO:0006352">
    <property type="term" value="P:DNA-templated transcription initiation"/>
    <property type="evidence" value="ECO:0007669"/>
    <property type="project" value="InterPro"/>
</dbReference>
<dbReference type="Proteomes" id="UP000034883">
    <property type="component" value="Chromosome"/>
</dbReference>
<gene>
    <name evidence="10" type="ORF">DB32_006548</name>
</gene>
<keyword evidence="11" id="KW-1185">Reference proteome</keyword>
<dbReference type="GO" id="GO:0003677">
    <property type="term" value="F:DNA binding"/>
    <property type="evidence" value="ECO:0007669"/>
    <property type="project" value="UniProtKB-KW"/>
</dbReference>
<evidence type="ECO:0000256" key="4">
    <source>
        <dbReference type="ARBA" id="ARBA00023125"/>
    </source>
</evidence>
<dbReference type="PROSITE" id="PS01063">
    <property type="entry name" value="SIGMA70_ECF"/>
    <property type="match status" value="1"/>
</dbReference>
<dbReference type="KEGG" id="samy:DB32_006548"/>